<organism evidence="1 2">
    <name type="scientific">Oidiodendron maius (strain Zn)</name>
    <dbReference type="NCBI Taxonomy" id="913774"/>
    <lineage>
        <taxon>Eukaryota</taxon>
        <taxon>Fungi</taxon>
        <taxon>Dikarya</taxon>
        <taxon>Ascomycota</taxon>
        <taxon>Pezizomycotina</taxon>
        <taxon>Leotiomycetes</taxon>
        <taxon>Leotiomycetes incertae sedis</taxon>
        <taxon>Myxotrichaceae</taxon>
        <taxon>Oidiodendron</taxon>
    </lineage>
</organism>
<reference evidence="2" key="2">
    <citation type="submission" date="2015-01" db="EMBL/GenBank/DDBJ databases">
        <title>Evolutionary Origins and Diversification of the Mycorrhizal Mutualists.</title>
        <authorList>
            <consortium name="DOE Joint Genome Institute"/>
            <consortium name="Mycorrhizal Genomics Consortium"/>
            <person name="Kohler A."/>
            <person name="Kuo A."/>
            <person name="Nagy L.G."/>
            <person name="Floudas D."/>
            <person name="Copeland A."/>
            <person name="Barry K.W."/>
            <person name="Cichocki N."/>
            <person name="Veneault-Fourrey C."/>
            <person name="LaButti K."/>
            <person name="Lindquist E.A."/>
            <person name="Lipzen A."/>
            <person name="Lundell T."/>
            <person name="Morin E."/>
            <person name="Murat C."/>
            <person name="Riley R."/>
            <person name="Ohm R."/>
            <person name="Sun H."/>
            <person name="Tunlid A."/>
            <person name="Henrissat B."/>
            <person name="Grigoriev I.V."/>
            <person name="Hibbett D.S."/>
            <person name="Martin F."/>
        </authorList>
    </citation>
    <scope>NUCLEOTIDE SEQUENCE [LARGE SCALE GENOMIC DNA]</scope>
    <source>
        <strain evidence="2">Zn</strain>
    </source>
</reference>
<reference evidence="1 2" key="1">
    <citation type="submission" date="2014-04" db="EMBL/GenBank/DDBJ databases">
        <authorList>
            <consortium name="DOE Joint Genome Institute"/>
            <person name="Kuo A."/>
            <person name="Martino E."/>
            <person name="Perotto S."/>
            <person name="Kohler A."/>
            <person name="Nagy L.G."/>
            <person name="Floudas D."/>
            <person name="Copeland A."/>
            <person name="Barry K.W."/>
            <person name="Cichocki N."/>
            <person name="Veneault-Fourrey C."/>
            <person name="LaButti K."/>
            <person name="Lindquist E.A."/>
            <person name="Lipzen A."/>
            <person name="Lundell T."/>
            <person name="Morin E."/>
            <person name="Murat C."/>
            <person name="Sun H."/>
            <person name="Tunlid A."/>
            <person name="Henrissat B."/>
            <person name="Grigoriev I.V."/>
            <person name="Hibbett D.S."/>
            <person name="Martin F."/>
            <person name="Nordberg H.P."/>
            <person name="Cantor M.N."/>
            <person name="Hua S.X."/>
        </authorList>
    </citation>
    <scope>NUCLEOTIDE SEQUENCE [LARGE SCALE GENOMIC DNA]</scope>
    <source>
        <strain evidence="1 2">Zn</strain>
    </source>
</reference>
<dbReference type="EMBL" id="KN832906">
    <property type="protein sequence ID" value="KIM92762.1"/>
    <property type="molecule type" value="Genomic_DNA"/>
</dbReference>
<evidence type="ECO:0000313" key="2">
    <source>
        <dbReference type="Proteomes" id="UP000054321"/>
    </source>
</evidence>
<accession>A0A0C3CSV5</accession>
<name>A0A0C3CSV5_OIDMZ</name>
<proteinExistence type="predicted"/>
<dbReference type="HOGENOM" id="CLU_1277951_0_0_1"/>
<dbReference type="Proteomes" id="UP000054321">
    <property type="component" value="Unassembled WGS sequence"/>
</dbReference>
<keyword evidence="2" id="KW-1185">Reference proteome</keyword>
<sequence>MSSIYQAIITLTDHLVNAIALDPVGNASQEPPNSEASTNTLIDLIQEPTDNAASASLSTSSYPYDISLSNSPTDKSPIETTDISATNQSNNEVALYKEAPPVEPSATDRIEVITASLLSNKYINVLQLVLDRSGNSLESVLEALKTQDTDRIADSSAPGIYAVLTDTDPIIFARIITSIRKNCIESSLISLASVIEIKKESLQEYKRNKLNQIREG</sequence>
<evidence type="ECO:0000313" key="1">
    <source>
        <dbReference type="EMBL" id="KIM92762.1"/>
    </source>
</evidence>
<gene>
    <name evidence="1" type="ORF">OIDMADRAFT_36332</name>
</gene>
<dbReference type="InParanoid" id="A0A0C3CSV5"/>
<protein>
    <submittedName>
        <fullName evidence="1">Uncharacterized protein</fullName>
    </submittedName>
</protein>
<dbReference type="OrthoDB" id="3559915at2759"/>
<dbReference type="AlphaFoldDB" id="A0A0C3CSV5"/>